<dbReference type="Proteomes" id="UP000178936">
    <property type="component" value="Unassembled WGS sequence"/>
</dbReference>
<comment type="caution">
    <text evidence="2">The sequence shown here is derived from an EMBL/GenBank/DDBJ whole genome shotgun (WGS) entry which is preliminary data.</text>
</comment>
<dbReference type="SUPFAM" id="SSF82607">
    <property type="entry name" value="YbaB-like"/>
    <property type="match status" value="1"/>
</dbReference>
<evidence type="ECO:0000313" key="3">
    <source>
        <dbReference type="Proteomes" id="UP000178936"/>
    </source>
</evidence>
<dbReference type="AlphaFoldDB" id="A0A1G2Q2L6"/>
<evidence type="ECO:0000313" key="2">
    <source>
        <dbReference type="EMBL" id="OHA54072.1"/>
    </source>
</evidence>
<evidence type="ECO:0000256" key="1">
    <source>
        <dbReference type="ARBA" id="ARBA00023125"/>
    </source>
</evidence>
<sequence length="100" mass="11097">MFSKLKEIKDLRSQAKTLQNALKDEHVDTSAAWGKVKVKMNGNQEVEEVTIDPELLTPSKKTDLENGVKEAINDANHKVQKIMAEKVRKSGGLNIPGLTK</sequence>
<dbReference type="GO" id="GO:0003677">
    <property type="term" value="F:DNA binding"/>
    <property type="evidence" value="ECO:0007669"/>
    <property type="project" value="UniProtKB-KW"/>
</dbReference>
<dbReference type="Gene3D" id="3.30.1310.10">
    <property type="entry name" value="Nucleoid-associated protein YbaB-like domain"/>
    <property type="match status" value="1"/>
</dbReference>
<dbReference type="InterPro" id="IPR036894">
    <property type="entry name" value="YbaB-like_sf"/>
</dbReference>
<organism evidence="2 3">
    <name type="scientific">Candidatus Veblenbacteria bacterium RIFOXYA2_FULL_43_9</name>
    <dbReference type="NCBI Taxonomy" id="1802425"/>
    <lineage>
        <taxon>Bacteria</taxon>
        <taxon>Candidatus Vebleniibacteriota</taxon>
    </lineage>
</organism>
<keyword evidence="1" id="KW-0238">DNA-binding</keyword>
<dbReference type="EMBL" id="MHTB01000057">
    <property type="protein sequence ID" value="OHA54072.1"/>
    <property type="molecule type" value="Genomic_DNA"/>
</dbReference>
<dbReference type="PANTHER" id="PTHR33449:SF1">
    <property type="entry name" value="NUCLEOID-ASSOCIATED PROTEIN YBAB"/>
    <property type="match status" value="1"/>
</dbReference>
<dbReference type="InterPro" id="IPR004401">
    <property type="entry name" value="YbaB/EbfC"/>
</dbReference>
<reference evidence="2 3" key="1">
    <citation type="journal article" date="2016" name="Nat. Commun.">
        <title>Thousands of microbial genomes shed light on interconnected biogeochemical processes in an aquifer system.</title>
        <authorList>
            <person name="Anantharaman K."/>
            <person name="Brown C.T."/>
            <person name="Hug L.A."/>
            <person name="Sharon I."/>
            <person name="Castelle C.J."/>
            <person name="Probst A.J."/>
            <person name="Thomas B.C."/>
            <person name="Singh A."/>
            <person name="Wilkins M.J."/>
            <person name="Karaoz U."/>
            <person name="Brodie E.L."/>
            <person name="Williams K.H."/>
            <person name="Hubbard S.S."/>
            <person name="Banfield J.F."/>
        </authorList>
    </citation>
    <scope>NUCLEOTIDE SEQUENCE [LARGE SCALE GENOMIC DNA]</scope>
</reference>
<protein>
    <submittedName>
        <fullName evidence="2">Nucleoid-associated protein, YbaB/EbfC family</fullName>
    </submittedName>
</protein>
<dbReference type="Pfam" id="PF02575">
    <property type="entry name" value="YbaB_DNA_bd"/>
    <property type="match status" value="1"/>
</dbReference>
<dbReference type="GO" id="GO:0005829">
    <property type="term" value="C:cytosol"/>
    <property type="evidence" value="ECO:0007669"/>
    <property type="project" value="TreeGrafter"/>
</dbReference>
<dbReference type="PIRSF" id="PIRSF004555">
    <property type="entry name" value="UCP004555"/>
    <property type="match status" value="1"/>
</dbReference>
<name>A0A1G2Q2L6_9BACT</name>
<proteinExistence type="predicted"/>
<accession>A0A1G2Q2L6</accession>
<dbReference type="NCBIfam" id="TIGR00103">
    <property type="entry name" value="DNA_YbaB_EbfC"/>
    <property type="match status" value="1"/>
</dbReference>
<gene>
    <name evidence="2" type="ORF">A2226_02055</name>
</gene>
<dbReference type="PANTHER" id="PTHR33449">
    <property type="entry name" value="NUCLEOID-ASSOCIATED PROTEIN YBAB"/>
    <property type="match status" value="1"/>
</dbReference>